<evidence type="ECO:0000256" key="1">
    <source>
        <dbReference type="SAM" id="Phobius"/>
    </source>
</evidence>
<organism evidence="2 3">
    <name type="scientific">Phaeovulum vinaykumarii</name>
    <dbReference type="NCBI Taxonomy" id="407234"/>
    <lineage>
        <taxon>Bacteria</taxon>
        <taxon>Pseudomonadati</taxon>
        <taxon>Pseudomonadota</taxon>
        <taxon>Alphaproteobacteria</taxon>
        <taxon>Rhodobacterales</taxon>
        <taxon>Paracoccaceae</taxon>
        <taxon>Phaeovulum</taxon>
    </lineage>
</organism>
<dbReference type="RefSeq" id="WP_076365350.1">
    <property type="nucleotide sequence ID" value="NZ_FTOM01000003.1"/>
</dbReference>
<proteinExistence type="predicted"/>
<sequence>MRFDVYEYRNQGRHPGTYLAFGLGLAICHLVTRAPAGVGGSLEGTLQAVMALGLALFALAILALNPAAGLRIRDGWFEVFSGPDLQRIPLARIRRATRVRRWPGTVWRLELSDGTVLELPPGALPRPDRLAREFRARGVPVSP</sequence>
<keyword evidence="3" id="KW-1185">Reference proteome</keyword>
<evidence type="ECO:0000313" key="3">
    <source>
        <dbReference type="Proteomes" id="UP000186098"/>
    </source>
</evidence>
<reference evidence="3" key="1">
    <citation type="submission" date="2017-01" db="EMBL/GenBank/DDBJ databases">
        <authorList>
            <person name="Varghese N."/>
            <person name="Submissions S."/>
        </authorList>
    </citation>
    <scope>NUCLEOTIDE SEQUENCE [LARGE SCALE GENOMIC DNA]</scope>
    <source>
        <strain evidence="3">DSM 18714</strain>
    </source>
</reference>
<evidence type="ECO:0008006" key="4">
    <source>
        <dbReference type="Google" id="ProtNLM"/>
    </source>
</evidence>
<keyword evidence="1" id="KW-0812">Transmembrane</keyword>
<accession>A0A1N7LLV0</accession>
<dbReference type="Proteomes" id="UP000186098">
    <property type="component" value="Unassembled WGS sequence"/>
</dbReference>
<dbReference type="EMBL" id="FTOM01000003">
    <property type="protein sequence ID" value="SIS74825.1"/>
    <property type="molecule type" value="Genomic_DNA"/>
</dbReference>
<gene>
    <name evidence="2" type="ORF">SAMN05421795_103227</name>
</gene>
<dbReference type="AlphaFoldDB" id="A0A1N7LLV0"/>
<feature type="transmembrane region" description="Helical" evidence="1">
    <location>
        <begin position="44"/>
        <end position="64"/>
    </location>
</feature>
<keyword evidence="1" id="KW-0472">Membrane</keyword>
<name>A0A1N7LLV0_9RHOB</name>
<feature type="transmembrane region" description="Helical" evidence="1">
    <location>
        <begin position="16"/>
        <end position="32"/>
    </location>
</feature>
<evidence type="ECO:0000313" key="2">
    <source>
        <dbReference type="EMBL" id="SIS74825.1"/>
    </source>
</evidence>
<keyword evidence="1" id="KW-1133">Transmembrane helix</keyword>
<protein>
    <recommendedName>
        <fullName evidence="4">PH domain-containing protein</fullName>
    </recommendedName>
</protein>
<dbReference type="STRING" id="407234.SAMN05421795_103227"/>